<name>A0A9P6ABP0_9AGAM</name>
<dbReference type="Proteomes" id="UP000886523">
    <property type="component" value="Unassembled WGS sequence"/>
</dbReference>
<dbReference type="Pfam" id="PF18803">
    <property type="entry name" value="CxC2"/>
    <property type="match status" value="1"/>
</dbReference>
<reference evidence="2" key="1">
    <citation type="journal article" date="2020" name="Nat. Commun.">
        <title>Large-scale genome sequencing of mycorrhizal fungi provides insights into the early evolution of symbiotic traits.</title>
        <authorList>
            <person name="Miyauchi S."/>
            <person name="Kiss E."/>
            <person name="Kuo A."/>
            <person name="Drula E."/>
            <person name="Kohler A."/>
            <person name="Sanchez-Garcia M."/>
            <person name="Morin E."/>
            <person name="Andreopoulos B."/>
            <person name="Barry K.W."/>
            <person name="Bonito G."/>
            <person name="Buee M."/>
            <person name="Carver A."/>
            <person name="Chen C."/>
            <person name="Cichocki N."/>
            <person name="Clum A."/>
            <person name="Culley D."/>
            <person name="Crous P.W."/>
            <person name="Fauchery L."/>
            <person name="Girlanda M."/>
            <person name="Hayes R.D."/>
            <person name="Keri Z."/>
            <person name="LaButti K."/>
            <person name="Lipzen A."/>
            <person name="Lombard V."/>
            <person name="Magnuson J."/>
            <person name="Maillard F."/>
            <person name="Murat C."/>
            <person name="Nolan M."/>
            <person name="Ohm R.A."/>
            <person name="Pangilinan J."/>
            <person name="Pereira M.F."/>
            <person name="Perotto S."/>
            <person name="Peter M."/>
            <person name="Pfister S."/>
            <person name="Riley R."/>
            <person name="Sitrit Y."/>
            <person name="Stielow J.B."/>
            <person name="Szollosi G."/>
            <person name="Zifcakova L."/>
            <person name="Stursova M."/>
            <person name="Spatafora J.W."/>
            <person name="Tedersoo L."/>
            <person name="Vaario L.M."/>
            <person name="Yamada A."/>
            <person name="Yan M."/>
            <person name="Wang P."/>
            <person name="Xu J."/>
            <person name="Bruns T."/>
            <person name="Baldrian P."/>
            <person name="Vilgalys R."/>
            <person name="Dunand C."/>
            <person name="Henrissat B."/>
            <person name="Grigoriev I.V."/>
            <person name="Hibbett D."/>
            <person name="Nagy L.G."/>
            <person name="Martin F.M."/>
        </authorList>
    </citation>
    <scope>NUCLEOTIDE SEQUENCE</scope>
    <source>
        <strain evidence="2">UP504</strain>
    </source>
</reference>
<dbReference type="InterPro" id="IPR040521">
    <property type="entry name" value="KDZ"/>
</dbReference>
<dbReference type="OrthoDB" id="3004525at2759"/>
<dbReference type="Pfam" id="PF18758">
    <property type="entry name" value="KDZ"/>
    <property type="match status" value="2"/>
</dbReference>
<feature type="domain" description="CxC2-like cysteine cluster KDZ transposase-associated" evidence="1">
    <location>
        <begin position="64"/>
        <end position="169"/>
    </location>
</feature>
<protein>
    <recommendedName>
        <fullName evidence="1">CxC2-like cysteine cluster KDZ transposase-associated domain-containing protein</fullName>
    </recommendedName>
</protein>
<evidence type="ECO:0000313" key="3">
    <source>
        <dbReference type="Proteomes" id="UP000886523"/>
    </source>
</evidence>
<evidence type="ECO:0000313" key="2">
    <source>
        <dbReference type="EMBL" id="KAF9503088.1"/>
    </source>
</evidence>
<dbReference type="AlphaFoldDB" id="A0A9P6ABP0"/>
<sequence length="385" mass="42880">MTGYSLKVSGCITCKRPGISGTLHCKDCFGDWLLCQQCCVEQHMLLPFHEIQSWNGQFFSPMSLHTLGAYVQVGHCDNTCICPCQGSTPFTIIHTNGIHTVDIRFCDCSESSNSYSQLLCSRLFPATIHWPQTCATFQVLHHFHILTLQSKITPYNFYAALECEMNNMGISIPVSKYRSFLWMVHEWKHLKLLKCAGCGNDPMGVTGTSPGGLTVVCPACPHPNINLPEHWDDAPPELKFLYMLFLAIDANFHMKGRWIKGEDQGLGMGWAYFVNNNEYQAYLSSFQDQNEVSTCSFEGLHTTGVGASTCAHHGFILPNGFGDLQKGERKANLNNLYCNMDFIVFSKVDGVIPKFHLPAHNEGCHTIYSLNLCPGAGRTDGEGIE</sequence>
<accession>A0A9P6ABP0</accession>
<dbReference type="EMBL" id="MU129449">
    <property type="protein sequence ID" value="KAF9503088.1"/>
    <property type="molecule type" value="Genomic_DNA"/>
</dbReference>
<dbReference type="InterPro" id="IPR041457">
    <property type="entry name" value="CxC2_KDZ-assoc"/>
</dbReference>
<evidence type="ECO:0000259" key="1">
    <source>
        <dbReference type="Pfam" id="PF18803"/>
    </source>
</evidence>
<comment type="caution">
    <text evidence="2">The sequence shown here is derived from an EMBL/GenBank/DDBJ whole genome shotgun (WGS) entry which is preliminary data.</text>
</comment>
<proteinExistence type="predicted"/>
<keyword evidence="3" id="KW-1185">Reference proteome</keyword>
<organism evidence="2 3">
    <name type="scientific">Hydnum rufescens UP504</name>
    <dbReference type="NCBI Taxonomy" id="1448309"/>
    <lineage>
        <taxon>Eukaryota</taxon>
        <taxon>Fungi</taxon>
        <taxon>Dikarya</taxon>
        <taxon>Basidiomycota</taxon>
        <taxon>Agaricomycotina</taxon>
        <taxon>Agaricomycetes</taxon>
        <taxon>Cantharellales</taxon>
        <taxon>Hydnaceae</taxon>
        <taxon>Hydnum</taxon>
    </lineage>
</organism>
<gene>
    <name evidence="2" type="ORF">BS47DRAFT_1374499</name>
</gene>